<gene>
    <name evidence="12" type="primary">LOC114868415</name>
</gene>
<dbReference type="InterPro" id="IPR058030">
    <property type="entry name" value="TRIM8/14/16/25/29/45/65_CC"/>
</dbReference>
<dbReference type="InterPro" id="IPR006574">
    <property type="entry name" value="PRY"/>
</dbReference>
<evidence type="ECO:0000313" key="11">
    <source>
        <dbReference type="Proteomes" id="UP000515150"/>
    </source>
</evidence>
<keyword evidence="3 6" id="KW-0863">Zinc-finger</keyword>
<dbReference type="Pfam" id="PF13765">
    <property type="entry name" value="PRY"/>
    <property type="match status" value="1"/>
</dbReference>
<feature type="domain" description="B30.2/SPRY" evidence="10">
    <location>
        <begin position="350"/>
        <end position="543"/>
    </location>
</feature>
<feature type="coiled-coil region" evidence="7">
    <location>
        <begin position="189"/>
        <end position="237"/>
    </location>
</feature>
<evidence type="ECO:0000256" key="5">
    <source>
        <dbReference type="ARBA" id="ARBA00022859"/>
    </source>
</evidence>
<dbReference type="InterPro" id="IPR013083">
    <property type="entry name" value="Znf_RING/FYVE/PHD"/>
</dbReference>
<dbReference type="SUPFAM" id="SSF57845">
    <property type="entry name" value="B-box zinc-binding domain"/>
    <property type="match status" value="1"/>
</dbReference>
<dbReference type="Gene3D" id="2.60.120.920">
    <property type="match status" value="1"/>
</dbReference>
<evidence type="ECO:0000256" key="4">
    <source>
        <dbReference type="ARBA" id="ARBA00022833"/>
    </source>
</evidence>
<dbReference type="InParanoid" id="A0A6P7P682"/>
<dbReference type="InterPro" id="IPR001841">
    <property type="entry name" value="Znf_RING"/>
</dbReference>
<dbReference type="Gene3D" id="4.10.830.40">
    <property type="match status" value="1"/>
</dbReference>
<evidence type="ECO:0000259" key="8">
    <source>
        <dbReference type="PROSITE" id="PS50089"/>
    </source>
</evidence>
<dbReference type="PROSITE" id="PS50119">
    <property type="entry name" value="ZF_BBOX"/>
    <property type="match status" value="1"/>
</dbReference>
<dbReference type="Pfam" id="PF15227">
    <property type="entry name" value="zf-C3HC4_4"/>
    <property type="match status" value="1"/>
</dbReference>
<dbReference type="GeneID" id="114868415"/>
<dbReference type="Pfam" id="PF25600">
    <property type="entry name" value="TRIM_CC"/>
    <property type="match status" value="1"/>
</dbReference>
<dbReference type="RefSeq" id="XP_029027806.1">
    <property type="nucleotide sequence ID" value="XM_029171973.3"/>
</dbReference>
<dbReference type="InterPro" id="IPR003877">
    <property type="entry name" value="SPRY_dom"/>
</dbReference>
<dbReference type="Pfam" id="PF00622">
    <property type="entry name" value="SPRY"/>
    <property type="match status" value="1"/>
</dbReference>
<dbReference type="GO" id="GO:0008270">
    <property type="term" value="F:zinc ion binding"/>
    <property type="evidence" value="ECO:0007669"/>
    <property type="project" value="UniProtKB-KW"/>
</dbReference>
<dbReference type="SMART" id="SM00504">
    <property type="entry name" value="Ubox"/>
    <property type="match status" value="1"/>
</dbReference>
<dbReference type="PANTHER" id="PTHR25465">
    <property type="entry name" value="B-BOX DOMAIN CONTAINING"/>
    <property type="match status" value="1"/>
</dbReference>
<evidence type="ECO:0000256" key="2">
    <source>
        <dbReference type="ARBA" id="ARBA00022723"/>
    </source>
</evidence>
<sequence length="549" mass="62750">MAQQGNVKDRVKLCCSICLDLLKHPVTIPCGHNYCRSCIKSFWNEDEKKPDSCPQCRQTFTSRPALVKNTMLAELVEELRKTALSDPAADPSCTEPEDVTCDLCPGSKMKAIKSCLVCLASYCGQHLQPHYDCPTFRKHKLVEASFRLQETICSRHNEVMKIFCRTDQQCICYLCSMDEHKGHDAVSAAAERTEKEKELSERRQKIQQRIQDREKRMKALQREVETVSRDADKAVQDTEHRFKQLIHAIERRMSDVEMQIRSRQKAKVCQVEELQEKLEQEISELKRRSSDLEKLSHTEDHTWFLCSYTSRSAGQAAGLLCTKTNQLLDFKDVIADVTAARDKMLNVLSGKWLQAELRNRADFLKHSCQITLDPNTPNTFLALSEGNRKVTYNNKNGPYPYHPHRFVRISQVLSKEELSGRCYWEVERSRDATVAVAYGSMRRSGNFNGRVFGHNEKSWALHCNTTYTFLHNNISKSFCGPASSRIGVYLDHSAGVLCFYSVGDTMTLLHRVQTRFTEPLHAGLGLSECNGDAAELCELTDYDRKPEQQ</sequence>
<dbReference type="SMART" id="SM00336">
    <property type="entry name" value="BBOX"/>
    <property type="match status" value="1"/>
</dbReference>
<dbReference type="GO" id="GO:0005737">
    <property type="term" value="C:cytoplasm"/>
    <property type="evidence" value="ECO:0007669"/>
    <property type="project" value="UniProtKB-ARBA"/>
</dbReference>
<reference evidence="12" key="1">
    <citation type="submission" date="2025-08" db="UniProtKB">
        <authorList>
            <consortium name="RefSeq"/>
        </authorList>
    </citation>
    <scope>IDENTIFICATION</scope>
</reference>
<accession>A0A6P7P682</accession>
<dbReference type="GO" id="GO:0004842">
    <property type="term" value="F:ubiquitin-protein transferase activity"/>
    <property type="evidence" value="ECO:0007669"/>
    <property type="project" value="InterPro"/>
</dbReference>
<evidence type="ECO:0000256" key="6">
    <source>
        <dbReference type="PROSITE-ProRule" id="PRU00024"/>
    </source>
</evidence>
<evidence type="ECO:0000256" key="3">
    <source>
        <dbReference type="ARBA" id="ARBA00022771"/>
    </source>
</evidence>
<dbReference type="SMART" id="SM00184">
    <property type="entry name" value="RING"/>
    <property type="match status" value="1"/>
</dbReference>
<evidence type="ECO:0000256" key="7">
    <source>
        <dbReference type="SAM" id="Coils"/>
    </source>
</evidence>
<evidence type="ECO:0000259" key="10">
    <source>
        <dbReference type="PROSITE" id="PS50188"/>
    </source>
</evidence>
<dbReference type="Proteomes" id="UP000515150">
    <property type="component" value="Chromosome 2"/>
</dbReference>
<feature type="domain" description="B box-type" evidence="9">
    <location>
        <begin position="148"/>
        <end position="188"/>
    </location>
</feature>
<dbReference type="PRINTS" id="PR01407">
    <property type="entry name" value="BUTYPHLNCDUF"/>
</dbReference>
<dbReference type="PANTHER" id="PTHR25465:SF5">
    <property type="entry name" value="E3 UBIQUITIN_ISG15 LIGASE TRIM25-RELATED"/>
    <property type="match status" value="1"/>
</dbReference>
<dbReference type="InterPro" id="IPR000315">
    <property type="entry name" value="Znf_B-box"/>
</dbReference>
<organism evidence="11 12">
    <name type="scientific">Betta splendens</name>
    <name type="common">Siamese fighting fish</name>
    <dbReference type="NCBI Taxonomy" id="158456"/>
    <lineage>
        <taxon>Eukaryota</taxon>
        <taxon>Metazoa</taxon>
        <taxon>Chordata</taxon>
        <taxon>Craniata</taxon>
        <taxon>Vertebrata</taxon>
        <taxon>Euteleostomi</taxon>
        <taxon>Actinopterygii</taxon>
        <taxon>Neopterygii</taxon>
        <taxon>Teleostei</taxon>
        <taxon>Neoteleostei</taxon>
        <taxon>Acanthomorphata</taxon>
        <taxon>Anabantaria</taxon>
        <taxon>Anabantiformes</taxon>
        <taxon>Anabantoidei</taxon>
        <taxon>Osphronemidae</taxon>
        <taxon>Betta</taxon>
    </lineage>
</organism>
<evidence type="ECO:0000256" key="1">
    <source>
        <dbReference type="ARBA" id="ARBA00022588"/>
    </source>
</evidence>
<dbReference type="InterPro" id="IPR001870">
    <property type="entry name" value="B30.2/SPRY"/>
</dbReference>
<keyword evidence="7" id="KW-0175">Coiled coil</keyword>
<keyword evidence="2" id="KW-0479">Metal-binding</keyword>
<dbReference type="InterPro" id="IPR013320">
    <property type="entry name" value="ConA-like_dom_sf"/>
</dbReference>
<dbReference type="SUPFAM" id="SSF57850">
    <property type="entry name" value="RING/U-box"/>
    <property type="match status" value="1"/>
</dbReference>
<dbReference type="InterPro" id="IPR051051">
    <property type="entry name" value="E3_ubiq-ligase_TRIM/RNF"/>
</dbReference>
<dbReference type="Pfam" id="PF00643">
    <property type="entry name" value="zf-B_box"/>
    <property type="match status" value="1"/>
</dbReference>
<dbReference type="GO" id="GO:0016567">
    <property type="term" value="P:protein ubiquitination"/>
    <property type="evidence" value="ECO:0007669"/>
    <property type="project" value="InterPro"/>
</dbReference>
<keyword evidence="4" id="KW-0862">Zinc</keyword>
<name>A0A6P7P682_BETSP</name>
<keyword evidence="11" id="KW-1185">Reference proteome</keyword>
<dbReference type="InterPro" id="IPR043136">
    <property type="entry name" value="B30.2/SPRY_sf"/>
</dbReference>
<dbReference type="SMART" id="SM00589">
    <property type="entry name" value="PRY"/>
    <property type="match status" value="1"/>
</dbReference>
<dbReference type="Gene3D" id="3.30.40.10">
    <property type="entry name" value="Zinc/RING finger domain, C3HC4 (zinc finger)"/>
    <property type="match status" value="1"/>
</dbReference>
<dbReference type="PROSITE" id="PS50089">
    <property type="entry name" value="ZF_RING_2"/>
    <property type="match status" value="1"/>
</dbReference>
<dbReference type="Gene3D" id="3.30.160.60">
    <property type="entry name" value="Classic Zinc Finger"/>
    <property type="match status" value="1"/>
</dbReference>
<feature type="domain" description="RING-type" evidence="8">
    <location>
        <begin position="15"/>
        <end position="57"/>
    </location>
</feature>
<keyword evidence="1" id="KW-0399">Innate immunity</keyword>
<dbReference type="GO" id="GO:0045087">
    <property type="term" value="P:innate immune response"/>
    <property type="evidence" value="ECO:0007669"/>
    <property type="project" value="UniProtKB-KW"/>
</dbReference>
<evidence type="ECO:0000313" key="12">
    <source>
        <dbReference type="RefSeq" id="XP_029027806.1"/>
    </source>
</evidence>
<proteinExistence type="predicted"/>
<protein>
    <submittedName>
        <fullName evidence="12">Tripartite motif-containing protein 16-like</fullName>
    </submittedName>
</protein>
<dbReference type="SUPFAM" id="SSF49899">
    <property type="entry name" value="Concanavalin A-like lectins/glucanases"/>
    <property type="match status" value="1"/>
</dbReference>
<dbReference type="OrthoDB" id="6270329at2759"/>
<dbReference type="KEGG" id="bspl:114868415"/>
<dbReference type="PROSITE" id="PS00518">
    <property type="entry name" value="ZF_RING_1"/>
    <property type="match status" value="1"/>
</dbReference>
<dbReference type="InterPro" id="IPR003879">
    <property type="entry name" value="Butyrophylin_SPRY"/>
</dbReference>
<dbReference type="AlphaFoldDB" id="A0A6P7P682"/>
<dbReference type="CDD" id="cd16040">
    <property type="entry name" value="SPRY_PRY_SNTX"/>
    <property type="match status" value="1"/>
</dbReference>
<dbReference type="InterPro" id="IPR017907">
    <property type="entry name" value="Znf_RING_CS"/>
</dbReference>
<dbReference type="InterPro" id="IPR003613">
    <property type="entry name" value="Ubox_domain"/>
</dbReference>
<dbReference type="CDD" id="cd19769">
    <property type="entry name" value="Bbox2_TRIM16-like"/>
    <property type="match status" value="1"/>
</dbReference>
<keyword evidence="5" id="KW-0391">Immunity</keyword>
<evidence type="ECO:0000259" key="9">
    <source>
        <dbReference type="PROSITE" id="PS50119"/>
    </source>
</evidence>
<dbReference type="PROSITE" id="PS50188">
    <property type="entry name" value="B302_SPRY"/>
    <property type="match status" value="1"/>
</dbReference>